<name>A0ABS2H3Q9_9BACL</name>
<keyword evidence="2" id="KW-1185">Reference proteome</keyword>
<accession>A0ABS2H3Q9</accession>
<evidence type="ECO:0000313" key="1">
    <source>
        <dbReference type="EMBL" id="MBM6994574.1"/>
    </source>
</evidence>
<evidence type="ECO:0000313" key="2">
    <source>
        <dbReference type="Proteomes" id="UP001516620"/>
    </source>
</evidence>
<reference evidence="1 2" key="1">
    <citation type="submission" date="2021-01" db="EMBL/GenBank/DDBJ databases">
        <title>Paenibacillus sp.nov. isolated from the rhizosphere soil of tomato plant.</title>
        <authorList>
            <person name="Thin K.K."/>
            <person name="Zhang X."/>
            <person name="He S."/>
        </authorList>
    </citation>
    <scope>NUCLEOTIDE SEQUENCE [LARGE SCALE GENOMIC DNA]</scope>
    <source>
        <strain evidence="1 2">DXFW5</strain>
    </source>
</reference>
<sequence length="109" mass="12418">MDNGSWNRLVSPAELEEAKRADRKLLSLRVTLFPDCAQRLARFRLIDAKLNAYERVLARMPDLVDPEGTHESIESVTWLIAFAGEAGHLQRWVELMLEVDQVTVAEINT</sequence>
<dbReference type="RefSeq" id="WP_193416702.1">
    <property type="nucleotide sequence ID" value="NZ_JADCNN020000002.1"/>
</dbReference>
<comment type="caution">
    <text evidence="1">The sequence shown here is derived from an EMBL/GenBank/DDBJ whole genome shotgun (WGS) entry which is preliminary data.</text>
</comment>
<gene>
    <name evidence="1" type="ORF">IM700_002730</name>
</gene>
<dbReference type="Proteomes" id="UP001516620">
    <property type="component" value="Unassembled WGS sequence"/>
</dbReference>
<proteinExistence type="predicted"/>
<organism evidence="1 2">
    <name type="scientific">Paenibacillus rhizolycopersici</name>
    <dbReference type="NCBI Taxonomy" id="2780073"/>
    <lineage>
        <taxon>Bacteria</taxon>
        <taxon>Bacillati</taxon>
        <taxon>Bacillota</taxon>
        <taxon>Bacilli</taxon>
        <taxon>Bacillales</taxon>
        <taxon>Paenibacillaceae</taxon>
        <taxon>Paenibacillus</taxon>
    </lineage>
</organism>
<dbReference type="EMBL" id="JADCNN020000002">
    <property type="protein sequence ID" value="MBM6994574.1"/>
    <property type="molecule type" value="Genomic_DNA"/>
</dbReference>
<protein>
    <submittedName>
        <fullName evidence="1">Uncharacterized protein</fullName>
    </submittedName>
</protein>